<keyword evidence="1" id="KW-1133">Transmembrane helix</keyword>
<keyword evidence="1" id="KW-0472">Membrane</keyword>
<name>A0A654M0W5_9ARCH</name>
<sequence length="119" mass="12876">MLPNIYLDLNCSNICHNTEIPYFTYEFYNMIKSNNIKKTWLVAILVTTVLIGSIVTSQDNLAFAGGKHKKSNEAEQGISQLQGLEQGSSVSSGNDNLASGNNVGLLLNLNDGNNALGQQ</sequence>
<feature type="transmembrane region" description="Helical" evidence="1">
    <location>
        <begin position="39"/>
        <end position="57"/>
    </location>
</feature>
<keyword evidence="1" id="KW-0812">Transmembrane</keyword>
<dbReference type="KEGG" id="taa:NMY3_02414"/>
<keyword evidence="3" id="KW-1185">Reference proteome</keyword>
<organism evidence="2 3">
    <name type="scientific">Candidatus Nitrosocosmicus oleophilus</name>
    <dbReference type="NCBI Taxonomy" id="1353260"/>
    <lineage>
        <taxon>Archaea</taxon>
        <taxon>Nitrososphaerota</taxon>
        <taxon>Nitrososphaeria</taxon>
        <taxon>Nitrososphaerales</taxon>
        <taxon>Nitrososphaeraceae</taxon>
        <taxon>Candidatus Nitrosocosmicus</taxon>
    </lineage>
</organism>
<gene>
    <name evidence="2" type="ORF">NMY3_02414</name>
</gene>
<dbReference type="EMBL" id="CP012850">
    <property type="protein sequence ID" value="ALI36610.1"/>
    <property type="molecule type" value="Genomic_DNA"/>
</dbReference>
<proteinExistence type="predicted"/>
<evidence type="ECO:0000256" key="1">
    <source>
        <dbReference type="SAM" id="Phobius"/>
    </source>
</evidence>
<reference evidence="3" key="1">
    <citation type="submission" date="2015-10" db="EMBL/GenBank/DDBJ databases">
        <title>Niche specialization of a soil ammonia-oxidizing archaeon, Candidatus Nitrosocosmicus oleophilus.</title>
        <authorList>
            <person name="Jung M.-Y."/>
            <person name="Rhee S.-K."/>
        </authorList>
    </citation>
    <scope>NUCLEOTIDE SEQUENCE [LARGE SCALE GENOMIC DNA]</scope>
    <source>
        <strain evidence="3">MY3</strain>
    </source>
</reference>
<evidence type="ECO:0000313" key="3">
    <source>
        <dbReference type="Proteomes" id="UP000058925"/>
    </source>
</evidence>
<evidence type="ECO:0000313" key="2">
    <source>
        <dbReference type="EMBL" id="ALI36610.1"/>
    </source>
</evidence>
<protein>
    <submittedName>
        <fullName evidence="2">Uncharacterized protein</fullName>
    </submittedName>
</protein>
<dbReference type="Proteomes" id="UP000058925">
    <property type="component" value="Chromosome"/>
</dbReference>
<accession>A0A654M0W5</accession>
<dbReference type="AlphaFoldDB" id="A0A654M0W5"/>